<dbReference type="Pfam" id="PF01471">
    <property type="entry name" value="PG_binding_1"/>
    <property type="match status" value="1"/>
</dbReference>
<organism evidence="3 4">
    <name type="scientific">Methylotuvimicrobium buryatense</name>
    <name type="common">Methylomicrobium buryatense</name>
    <dbReference type="NCBI Taxonomy" id="95641"/>
    <lineage>
        <taxon>Bacteria</taxon>
        <taxon>Pseudomonadati</taxon>
        <taxon>Pseudomonadota</taxon>
        <taxon>Gammaproteobacteria</taxon>
        <taxon>Methylococcales</taxon>
        <taxon>Methylococcaceae</taxon>
        <taxon>Methylotuvimicrobium</taxon>
    </lineage>
</organism>
<dbReference type="OrthoDB" id="1523598at2"/>
<name>A0A4V1IJL4_METBY</name>
<dbReference type="InterPro" id="IPR036366">
    <property type="entry name" value="PGBDSf"/>
</dbReference>
<dbReference type="SUPFAM" id="SSF47090">
    <property type="entry name" value="PGBD-like"/>
    <property type="match status" value="1"/>
</dbReference>
<dbReference type="STRING" id="675511.GCA_000341735_01852"/>
<accession>A0A4V1IJL4</accession>
<keyword evidence="4" id="KW-1185">Reference proteome</keyword>
<evidence type="ECO:0000313" key="3">
    <source>
        <dbReference type="EMBL" id="QCW81815.1"/>
    </source>
</evidence>
<dbReference type="KEGG" id="mbur:EQU24_05795"/>
<dbReference type="Gene3D" id="1.10.101.10">
    <property type="entry name" value="PGBD-like superfamily/PGBD"/>
    <property type="match status" value="1"/>
</dbReference>
<evidence type="ECO:0000259" key="1">
    <source>
        <dbReference type="Pfam" id="PF01471"/>
    </source>
</evidence>
<protein>
    <submittedName>
        <fullName evidence="3">DUF3380 domain-containing protein</fullName>
    </submittedName>
</protein>
<evidence type="ECO:0000259" key="2">
    <source>
        <dbReference type="Pfam" id="PF11860"/>
    </source>
</evidence>
<evidence type="ECO:0000313" key="4">
    <source>
        <dbReference type="Proteomes" id="UP000305881"/>
    </source>
</evidence>
<dbReference type="InterPro" id="IPR036365">
    <property type="entry name" value="PGBD-like_sf"/>
</dbReference>
<dbReference type="RefSeq" id="WP_138767101.1">
    <property type="nucleotide sequence ID" value="NZ_CP035467.1"/>
</dbReference>
<feature type="domain" description="Peptidoglycan binding-like" evidence="1">
    <location>
        <begin position="48"/>
        <end position="95"/>
    </location>
</feature>
<sequence length="327" mass="37293">MTITTLMNDARIEKIIADANDHDDQWRYDLQRFLNGDASLTRTSAGESGIKAIQRLLIFLGYSTTSTGAFSIDGDFGRGTNRAVAQFQFEHDLNPAISRKTICYECQWNTARSLITVIPDAKLTLTTLEKMLKAMLDRIDAGHIMTGRFDDAIFHLNALHKRRFLDCRGILGRYGEMAQQASKQVEQEKGVTVRPEWILAIIRQETAGVIRPRFEQHYLSRLNKQHPDVPLEELRMQSMSLGLGQIMGANFKMVGAKSATELFTAPAEQQVAFVARFLTGRKDAVKKAKPEEADFRSVARYYNGPKYEAHHYHEQLARWYREFKALM</sequence>
<dbReference type="Proteomes" id="UP000305881">
    <property type="component" value="Chromosome"/>
</dbReference>
<proteinExistence type="predicted"/>
<dbReference type="InterPro" id="IPR002477">
    <property type="entry name" value="Peptidoglycan-bd-like"/>
</dbReference>
<dbReference type="AlphaFoldDB" id="A0A4V1IJL4"/>
<dbReference type="EMBL" id="CP035467">
    <property type="protein sequence ID" value="QCW81815.1"/>
    <property type="molecule type" value="Genomic_DNA"/>
</dbReference>
<dbReference type="Pfam" id="PF11860">
    <property type="entry name" value="Muramidase"/>
    <property type="match status" value="1"/>
</dbReference>
<gene>
    <name evidence="3" type="ORF">EQU24_05795</name>
</gene>
<reference evidence="4" key="1">
    <citation type="journal article" date="2019" name="J. Bacteriol.">
        <title>A Mutagenic Screen Identifies a TonB-Dependent Receptor Required for the Lanthanide Metal Switch in the Type I Methanotroph 'Methylotuvimicrobium buryatense' 5GB1C.</title>
        <authorList>
            <person name="Groom J.D."/>
            <person name="Ford S.M."/>
            <person name="Pesesky M.W."/>
            <person name="Lidstrom M.E."/>
        </authorList>
    </citation>
    <scope>NUCLEOTIDE SEQUENCE [LARGE SCALE GENOMIC DNA]</scope>
    <source>
        <strain evidence="4">5GB1C</strain>
    </source>
</reference>
<feature type="domain" description="N-acetylmuramidase" evidence="2">
    <location>
        <begin position="236"/>
        <end position="323"/>
    </location>
</feature>
<dbReference type="InterPro" id="IPR024408">
    <property type="entry name" value="Muramidase"/>
</dbReference>